<dbReference type="Proteomes" id="UP000676336">
    <property type="component" value="Unassembled WGS sequence"/>
</dbReference>
<name>A0A8S3HCG6_9BILA</name>
<dbReference type="InterPro" id="IPR036329">
    <property type="entry name" value="Aro-AA_hydroxylase_C_sf"/>
</dbReference>
<accession>A0A8S3HCG6</accession>
<dbReference type="Gene3D" id="1.10.800.10">
    <property type="entry name" value="Aromatic amino acid hydroxylase"/>
    <property type="match status" value="1"/>
</dbReference>
<dbReference type="PROSITE" id="PS00367">
    <property type="entry name" value="BH4_AAA_HYDROXYL_1"/>
    <property type="match status" value="1"/>
</dbReference>
<feature type="binding site" evidence="8">
    <location>
        <position position="81"/>
    </location>
    <ligand>
        <name>Fe cation</name>
        <dbReference type="ChEBI" id="CHEBI:24875"/>
    </ligand>
</feature>
<evidence type="ECO:0000256" key="7">
    <source>
        <dbReference type="ARBA" id="ARBA00023033"/>
    </source>
</evidence>
<gene>
    <name evidence="10" type="ORF">SMN809_LOCUS68914</name>
</gene>
<dbReference type="EC" id="1.14.16.1" evidence="3"/>
<dbReference type="GO" id="GO:0005506">
    <property type="term" value="F:iron ion binding"/>
    <property type="evidence" value="ECO:0007669"/>
    <property type="project" value="InterPro"/>
</dbReference>
<evidence type="ECO:0000256" key="3">
    <source>
        <dbReference type="ARBA" id="ARBA00011995"/>
    </source>
</evidence>
<dbReference type="GO" id="GO:0004505">
    <property type="term" value="F:phenylalanine 4-monooxygenase activity"/>
    <property type="evidence" value="ECO:0007669"/>
    <property type="project" value="UniProtKB-EC"/>
</dbReference>
<reference evidence="10" key="1">
    <citation type="submission" date="2021-02" db="EMBL/GenBank/DDBJ databases">
        <authorList>
            <person name="Nowell W R."/>
        </authorList>
    </citation>
    <scope>NUCLEOTIDE SEQUENCE</scope>
</reference>
<evidence type="ECO:0000256" key="4">
    <source>
        <dbReference type="ARBA" id="ARBA00022723"/>
    </source>
</evidence>
<sequence length="117" mass="13232">EFNNIFPLLVDNCGYNESNIPQLEDVSRFLQDCSGFRLRPVAGLLSSRDFLAGLAFRVFHSTQYIRHHSVPMYTPEPDVCHELLGHVPLFADPDFAEFSQEIGMASLGAPDEYITRL</sequence>
<protein>
    <recommendedName>
        <fullName evidence="3">phenylalanine 4-monooxygenase</fullName>
        <ecNumber evidence="3">1.14.16.1</ecNumber>
    </recommendedName>
</protein>
<comment type="caution">
    <text evidence="10">The sequence shown here is derived from an EMBL/GenBank/DDBJ whole genome shotgun (WGS) entry which is preliminary data.</text>
</comment>
<dbReference type="EMBL" id="CAJOBI010318373">
    <property type="protein sequence ID" value="CAF5180915.1"/>
    <property type="molecule type" value="Genomic_DNA"/>
</dbReference>
<feature type="binding site" evidence="8">
    <location>
        <position position="86"/>
    </location>
    <ligand>
        <name>Fe cation</name>
        <dbReference type="ChEBI" id="CHEBI:24875"/>
    </ligand>
</feature>
<dbReference type="InterPro" id="IPR019774">
    <property type="entry name" value="Aromatic-AA_hydroxylase_C"/>
</dbReference>
<dbReference type="SUPFAM" id="SSF56534">
    <property type="entry name" value="Aromatic aminoacid monoxygenases, catalytic and oligomerization domains"/>
    <property type="match status" value="1"/>
</dbReference>
<dbReference type="PANTHER" id="PTHR11473">
    <property type="entry name" value="AROMATIC AMINO ACID HYDROXYLASE"/>
    <property type="match status" value="1"/>
</dbReference>
<dbReference type="InterPro" id="IPR001273">
    <property type="entry name" value="ArAA_hydroxylase"/>
</dbReference>
<organism evidence="10 11">
    <name type="scientific">Rotaria magnacalcarata</name>
    <dbReference type="NCBI Taxonomy" id="392030"/>
    <lineage>
        <taxon>Eukaryota</taxon>
        <taxon>Metazoa</taxon>
        <taxon>Spiralia</taxon>
        <taxon>Gnathifera</taxon>
        <taxon>Rotifera</taxon>
        <taxon>Eurotatoria</taxon>
        <taxon>Bdelloidea</taxon>
        <taxon>Philodinida</taxon>
        <taxon>Philodinidae</taxon>
        <taxon>Rotaria</taxon>
    </lineage>
</organism>
<evidence type="ECO:0000256" key="8">
    <source>
        <dbReference type="PIRSR" id="PIRSR601273-2"/>
    </source>
</evidence>
<feature type="non-terminal residue" evidence="10">
    <location>
        <position position="1"/>
    </location>
</feature>
<evidence type="ECO:0000313" key="10">
    <source>
        <dbReference type="EMBL" id="CAF5180915.1"/>
    </source>
</evidence>
<dbReference type="PRINTS" id="PR00372">
    <property type="entry name" value="FYWHYDRXLASE"/>
</dbReference>
<comment type="similarity">
    <text evidence="2">Belongs to the biopterin-dependent aromatic amino acid hydroxylase family.</text>
</comment>
<keyword evidence="6 8" id="KW-0408">Iron</keyword>
<keyword evidence="7" id="KW-0503">Monooxygenase</keyword>
<dbReference type="InterPro" id="IPR018301">
    <property type="entry name" value="ArAA_hydroxylase_Fe/CU_BS"/>
</dbReference>
<comment type="cofactor">
    <cofactor evidence="1 8">
        <name>Fe(2+)</name>
        <dbReference type="ChEBI" id="CHEBI:29033"/>
    </cofactor>
</comment>
<feature type="domain" description="Biopterin-dependent aromatic amino acid hydroxylase family profile" evidence="9">
    <location>
        <begin position="1"/>
        <end position="117"/>
    </location>
</feature>
<evidence type="ECO:0000259" key="9">
    <source>
        <dbReference type="PROSITE" id="PS51410"/>
    </source>
</evidence>
<dbReference type="PANTHER" id="PTHR11473:SF24">
    <property type="entry name" value="PHENYLALANINE-4-HYDROXYLASE"/>
    <property type="match status" value="1"/>
</dbReference>
<feature type="non-terminal residue" evidence="10">
    <location>
        <position position="117"/>
    </location>
</feature>
<keyword evidence="5" id="KW-0560">Oxidoreductase</keyword>
<evidence type="ECO:0000256" key="6">
    <source>
        <dbReference type="ARBA" id="ARBA00023004"/>
    </source>
</evidence>
<keyword evidence="4 8" id="KW-0479">Metal-binding</keyword>
<dbReference type="AlphaFoldDB" id="A0A8S3HCG6"/>
<evidence type="ECO:0000256" key="2">
    <source>
        <dbReference type="ARBA" id="ARBA00009712"/>
    </source>
</evidence>
<evidence type="ECO:0000313" key="11">
    <source>
        <dbReference type="Proteomes" id="UP000676336"/>
    </source>
</evidence>
<dbReference type="PROSITE" id="PS51410">
    <property type="entry name" value="BH4_AAA_HYDROXYL_2"/>
    <property type="match status" value="1"/>
</dbReference>
<evidence type="ECO:0000256" key="5">
    <source>
        <dbReference type="ARBA" id="ARBA00023002"/>
    </source>
</evidence>
<proteinExistence type="inferred from homology"/>
<dbReference type="InterPro" id="IPR036951">
    <property type="entry name" value="ArAA_hydroxylase_sf"/>
</dbReference>
<evidence type="ECO:0000256" key="1">
    <source>
        <dbReference type="ARBA" id="ARBA00001954"/>
    </source>
</evidence>
<dbReference type="Pfam" id="PF00351">
    <property type="entry name" value="Biopterin_H"/>
    <property type="match status" value="1"/>
</dbReference>